<evidence type="ECO:0000256" key="1">
    <source>
        <dbReference type="SAM" id="MobiDB-lite"/>
    </source>
</evidence>
<evidence type="ECO:0000313" key="2">
    <source>
        <dbReference type="EMBL" id="NIJ51262.1"/>
    </source>
</evidence>
<dbReference type="RefSeq" id="WP_167266806.1">
    <property type="nucleotide sequence ID" value="NZ_JAASQJ010000001.1"/>
</dbReference>
<proteinExistence type="predicted"/>
<gene>
    <name evidence="2" type="ORF">FHS68_000418</name>
</gene>
<dbReference type="EMBL" id="JAASQJ010000001">
    <property type="protein sequence ID" value="NIJ51262.1"/>
    <property type="molecule type" value="Genomic_DNA"/>
</dbReference>
<dbReference type="Proteomes" id="UP001179181">
    <property type="component" value="Unassembled WGS sequence"/>
</dbReference>
<name>A0ABX0UF10_9BACT</name>
<organism evidence="2 3">
    <name type="scientific">Dyadobacter arcticus</name>
    <dbReference type="NCBI Taxonomy" id="1078754"/>
    <lineage>
        <taxon>Bacteria</taxon>
        <taxon>Pseudomonadati</taxon>
        <taxon>Bacteroidota</taxon>
        <taxon>Cytophagia</taxon>
        <taxon>Cytophagales</taxon>
        <taxon>Spirosomataceae</taxon>
        <taxon>Dyadobacter</taxon>
    </lineage>
</organism>
<comment type="caution">
    <text evidence="2">The sequence shown here is derived from an EMBL/GenBank/DDBJ whole genome shotgun (WGS) entry which is preliminary data.</text>
</comment>
<feature type="compositionally biased region" description="Basic and acidic residues" evidence="1">
    <location>
        <begin position="1"/>
        <end position="16"/>
    </location>
</feature>
<evidence type="ECO:0000313" key="3">
    <source>
        <dbReference type="Proteomes" id="UP001179181"/>
    </source>
</evidence>
<reference evidence="2 3" key="1">
    <citation type="submission" date="2020-03" db="EMBL/GenBank/DDBJ databases">
        <title>Genomic Encyclopedia of Type Strains, Phase IV (KMG-IV): sequencing the most valuable type-strain genomes for metagenomic binning, comparative biology and taxonomic classification.</title>
        <authorList>
            <person name="Goeker M."/>
        </authorList>
    </citation>
    <scope>NUCLEOTIDE SEQUENCE [LARGE SCALE GENOMIC DNA]</scope>
    <source>
        <strain evidence="2 3">DSM 102865</strain>
    </source>
</reference>
<keyword evidence="3" id="KW-1185">Reference proteome</keyword>
<feature type="region of interest" description="Disordered" evidence="1">
    <location>
        <begin position="1"/>
        <end position="20"/>
    </location>
</feature>
<sequence length="91" mass="10542">MNKRQDSKSEEAKDIETDFNGLDPASLSQINMVKDFFKRDSADEMIESLHTMIENFLFTENLARVTPEMRVHIVNNLRMGTLIAKLARNIR</sequence>
<protein>
    <submittedName>
        <fullName evidence="2">Uncharacterized protein</fullName>
    </submittedName>
</protein>
<accession>A0ABX0UF10</accession>